<protein>
    <recommendedName>
        <fullName evidence="7 18">Phosphatidate cytidylyltransferase</fullName>
        <ecNumber evidence="6 18">2.7.7.41</ecNumber>
    </recommendedName>
</protein>
<comment type="pathway">
    <text evidence="3 18">Phospholipid metabolism; CDP-diacylglycerol biosynthesis; CDP-diacylglycerol from sn-glycerol 3-phosphate: step 3/3.</text>
</comment>
<comment type="caution">
    <text evidence="20">The sequence shown here is derived from an EMBL/GenBank/DDBJ whole genome shotgun (WGS) entry which is preliminary data.</text>
</comment>
<keyword evidence="11 18" id="KW-0812">Transmembrane</keyword>
<keyword evidence="12 18" id="KW-0548">Nucleotidyltransferase</keyword>
<dbReference type="GO" id="GO:0004605">
    <property type="term" value="F:phosphatidate cytidylyltransferase activity"/>
    <property type="evidence" value="ECO:0007669"/>
    <property type="project" value="UniProtKB-EC"/>
</dbReference>
<feature type="transmembrane region" description="Helical" evidence="19">
    <location>
        <begin position="296"/>
        <end position="318"/>
    </location>
</feature>
<comment type="catalytic activity">
    <reaction evidence="1 18">
        <text>a 1,2-diacyl-sn-glycero-3-phosphate + CTP + H(+) = a CDP-1,2-diacyl-sn-glycerol + diphosphate</text>
        <dbReference type="Rhea" id="RHEA:16229"/>
        <dbReference type="ChEBI" id="CHEBI:15378"/>
        <dbReference type="ChEBI" id="CHEBI:33019"/>
        <dbReference type="ChEBI" id="CHEBI:37563"/>
        <dbReference type="ChEBI" id="CHEBI:58332"/>
        <dbReference type="ChEBI" id="CHEBI:58608"/>
        <dbReference type="EC" id="2.7.7.41"/>
    </reaction>
</comment>
<keyword evidence="15 19" id="KW-0472">Membrane</keyword>
<reference evidence="20" key="2">
    <citation type="journal article" date="2021" name="PeerJ">
        <title>Extensive microbial diversity within the chicken gut microbiome revealed by metagenomics and culture.</title>
        <authorList>
            <person name="Gilroy R."/>
            <person name="Ravi A."/>
            <person name="Getino M."/>
            <person name="Pursley I."/>
            <person name="Horton D.L."/>
            <person name="Alikhan N.F."/>
            <person name="Baker D."/>
            <person name="Gharbi K."/>
            <person name="Hall N."/>
            <person name="Watson M."/>
            <person name="Adriaenssens E.M."/>
            <person name="Foster-Nyarko E."/>
            <person name="Jarju S."/>
            <person name="Secka A."/>
            <person name="Antonio M."/>
            <person name="Oren A."/>
            <person name="Chaudhuri R.R."/>
            <person name="La Ragione R."/>
            <person name="Hildebrand F."/>
            <person name="Pallen M.J."/>
        </authorList>
    </citation>
    <scope>NUCLEOTIDE SEQUENCE</scope>
    <source>
        <strain evidence="20">14508</strain>
    </source>
</reference>
<evidence type="ECO:0000256" key="9">
    <source>
        <dbReference type="ARBA" id="ARBA00022516"/>
    </source>
</evidence>
<gene>
    <name evidence="20" type="ORF">IAD04_02955</name>
</gene>
<dbReference type="InterPro" id="IPR000374">
    <property type="entry name" value="PC_trans"/>
</dbReference>
<reference evidence="20" key="1">
    <citation type="submission" date="2020-10" db="EMBL/GenBank/DDBJ databases">
        <authorList>
            <person name="Gilroy R."/>
        </authorList>
    </citation>
    <scope>NUCLEOTIDE SEQUENCE</scope>
    <source>
        <strain evidence="20">14508</strain>
    </source>
</reference>
<dbReference type="EMBL" id="DVKI01000093">
    <property type="protein sequence ID" value="HIT17325.1"/>
    <property type="molecule type" value="Genomic_DNA"/>
</dbReference>
<comment type="similarity">
    <text evidence="5 18">Belongs to the CDS family.</text>
</comment>
<dbReference type="Proteomes" id="UP000886893">
    <property type="component" value="Unassembled WGS sequence"/>
</dbReference>
<keyword evidence="16" id="KW-0594">Phospholipid biosynthesis</keyword>
<evidence type="ECO:0000256" key="19">
    <source>
        <dbReference type="SAM" id="Phobius"/>
    </source>
</evidence>
<evidence type="ECO:0000256" key="10">
    <source>
        <dbReference type="ARBA" id="ARBA00022679"/>
    </source>
</evidence>
<keyword evidence="10 18" id="KW-0808">Transferase</keyword>
<evidence type="ECO:0000256" key="18">
    <source>
        <dbReference type="RuleBase" id="RU003938"/>
    </source>
</evidence>
<comment type="pathway">
    <text evidence="4">Lipid metabolism.</text>
</comment>
<evidence type="ECO:0000256" key="14">
    <source>
        <dbReference type="ARBA" id="ARBA00023098"/>
    </source>
</evidence>
<evidence type="ECO:0000256" key="16">
    <source>
        <dbReference type="ARBA" id="ARBA00023209"/>
    </source>
</evidence>
<feature type="transmembrane region" description="Helical" evidence="19">
    <location>
        <begin position="215"/>
        <end position="238"/>
    </location>
</feature>
<proteinExistence type="inferred from homology"/>
<feature type="transmembrane region" description="Helical" evidence="19">
    <location>
        <begin position="55"/>
        <end position="76"/>
    </location>
</feature>
<name>A0A9D1G8N8_9FIRM</name>
<evidence type="ECO:0000256" key="2">
    <source>
        <dbReference type="ARBA" id="ARBA00004651"/>
    </source>
</evidence>
<keyword evidence="17" id="KW-1208">Phospholipid metabolism</keyword>
<dbReference type="GO" id="GO:0016024">
    <property type="term" value="P:CDP-diacylglycerol biosynthetic process"/>
    <property type="evidence" value="ECO:0007669"/>
    <property type="project" value="TreeGrafter"/>
</dbReference>
<feature type="transmembrane region" description="Helical" evidence="19">
    <location>
        <begin position="6"/>
        <end position="34"/>
    </location>
</feature>
<evidence type="ECO:0000256" key="11">
    <source>
        <dbReference type="ARBA" id="ARBA00022692"/>
    </source>
</evidence>
<evidence type="ECO:0000256" key="17">
    <source>
        <dbReference type="ARBA" id="ARBA00023264"/>
    </source>
</evidence>
<feature type="transmembrane region" description="Helical" evidence="19">
    <location>
        <begin position="96"/>
        <end position="116"/>
    </location>
</feature>
<evidence type="ECO:0000256" key="4">
    <source>
        <dbReference type="ARBA" id="ARBA00005189"/>
    </source>
</evidence>
<accession>A0A9D1G8N8</accession>
<comment type="subcellular location">
    <subcellularLocation>
        <location evidence="2">Cell membrane</location>
        <topology evidence="2">Multi-pass membrane protein</topology>
    </subcellularLocation>
</comment>
<dbReference type="PANTHER" id="PTHR46382:SF1">
    <property type="entry name" value="PHOSPHATIDATE CYTIDYLYLTRANSFERASE"/>
    <property type="match status" value="1"/>
</dbReference>
<evidence type="ECO:0000256" key="15">
    <source>
        <dbReference type="ARBA" id="ARBA00023136"/>
    </source>
</evidence>
<dbReference type="Pfam" id="PF01148">
    <property type="entry name" value="CTP_transf_1"/>
    <property type="match status" value="1"/>
</dbReference>
<dbReference type="PROSITE" id="PS51257">
    <property type="entry name" value="PROKAR_LIPOPROTEIN"/>
    <property type="match status" value="1"/>
</dbReference>
<evidence type="ECO:0000256" key="12">
    <source>
        <dbReference type="ARBA" id="ARBA00022695"/>
    </source>
</evidence>
<keyword evidence="13 19" id="KW-1133">Transmembrane helix</keyword>
<dbReference type="PROSITE" id="PS01315">
    <property type="entry name" value="CDS"/>
    <property type="match status" value="1"/>
</dbReference>
<keyword evidence="9" id="KW-0444">Lipid biosynthesis</keyword>
<feature type="transmembrane region" description="Helical" evidence="19">
    <location>
        <begin position="244"/>
        <end position="267"/>
    </location>
</feature>
<evidence type="ECO:0000256" key="5">
    <source>
        <dbReference type="ARBA" id="ARBA00010185"/>
    </source>
</evidence>
<feature type="transmembrane region" description="Helical" evidence="19">
    <location>
        <begin position="125"/>
        <end position="145"/>
    </location>
</feature>
<keyword evidence="14" id="KW-0443">Lipid metabolism</keyword>
<evidence type="ECO:0000256" key="6">
    <source>
        <dbReference type="ARBA" id="ARBA00012487"/>
    </source>
</evidence>
<evidence type="ECO:0000256" key="3">
    <source>
        <dbReference type="ARBA" id="ARBA00005119"/>
    </source>
</evidence>
<dbReference type="PANTHER" id="PTHR46382">
    <property type="entry name" value="PHOSPHATIDATE CYTIDYLYLTRANSFERASE"/>
    <property type="match status" value="1"/>
</dbReference>
<dbReference type="GO" id="GO:0005886">
    <property type="term" value="C:plasma membrane"/>
    <property type="evidence" value="ECO:0007669"/>
    <property type="project" value="UniProtKB-SubCell"/>
</dbReference>
<sequence>MKQRTITAIILLAICIPLLLLGSYYLAVAVAIIGCMAGYELLSAHKKQQENSEKYPLLTVIFVFIGIISLVFLNYSVVDGKASFYFDFQEGIMTKIGFSPEILLLFLIFMLGSSVFSQRFKITDAFYIFTMVVFLTFGLQSFLYIRSLPLNLEMGLKVHYQPYSYEALNGIYLCLYLLIVTMMTDTGAYIGGMLYRKTNKPIHYLAPRISPKKTVEGAICGTVCGTLIGSLFFIFVVSPYELTLPWYVVIILTFLLTITAQIGDLIFSCVKRHYQIKDFSHLLPGHGGVLDRIDSLILNSIVLGLFLFVCIQTFGLFVG</sequence>
<feature type="transmembrane region" description="Helical" evidence="19">
    <location>
        <begin position="170"/>
        <end position="195"/>
    </location>
</feature>
<organism evidence="20 21">
    <name type="scientific">Candidatus Caccosoma faecigallinarum</name>
    <dbReference type="NCBI Taxonomy" id="2840720"/>
    <lineage>
        <taxon>Bacteria</taxon>
        <taxon>Bacillati</taxon>
        <taxon>Bacillota</taxon>
        <taxon>Bacillota incertae sedis</taxon>
        <taxon>Candidatus Caccosoma</taxon>
    </lineage>
</organism>
<evidence type="ECO:0000313" key="21">
    <source>
        <dbReference type="Proteomes" id="UP000886893"/>
    </source>
</evidence>
<evidence type="ECO:0000256" key="13">
    <source>
        <dbReference type="ARBA" id="ARBA00022989"/>
    </source>
</evidence>
<keyword evidence="8" id="KW-1003">Cell membrane</keyword>
<evidence type="ECO:0000256" key="7">
    <source>
        <dbReference type="ARBA" id="ARBA00019373"/>
    </source>
</evidence>
<dbReference type="AlphaFoldDB" id="A0A9D1G8N8"/>
<evidence type="ECO:0000313" key="20">
    <source>
        <dbReference type="EMBL" id="HIT17325.1"/>
    </source>
</evidence>
<evidence type="ECO:0000256" key="8">
    <source>
        <dbReference type="ARBA" id="ARBA00022475"/>
    </source>
</evidence>
<dbReference type="EC" id="2.7.7.41" evidence="6 18"/>
<evidence type="ECO:0000256" key="1">
    <source>
        <dbReference type="ARBA" id="ARBA00001698"/>
    </source>
</evidence>